<gene>
    <name evidence="2" type="ORF">DPMN_091692</name>
</gene>
<keyword evidence="1" id="KW-0472">Membrane</keyword>
<reference evidence="2" key="1">
    <citation type="journal article" date="2019" name="bioRxiv">
        <title>The Genome of the Zebra Mussel, Dreissena polymorpha: A Resource for Invasive Species Research.</title>
        <authorList>
            <person name="McCartney M.A."/>
            <person name="Auch B."/>
            <person name="Kono T."/>
            <person name="Mallez S."/>
            <person name="Zhang Y."/>
            <person name="Obille A."/>
            <person name="Becker A."/>
            <person name="Abrahante J.E."/>
            <person name="Garbe J."/>
            <person name="Badalamenti J.P."/>
            <person name="Herman A."/>
            <person name="Mangelson H."/>
            <person name="Liachko I."/>
            <person name="Sullivan S."/>
            <person name="Sone E.D."/>
            <person name="Koren S."/>
            <person name="Silverstein K.A.T."/>
            <person name="Beckman K.B."/>
            <person name="Gohl D.M."/>
        </authorList>
    </citation>
    <scope>NUCLEOTIDE SEQUENCE</scope>
    <source>
        <strain evidence="2">Duluth1</strain>
        <tissue evidence="2">Whole animal</tissue>
    </source>
</reference>
<protein>
    <submittedName>
        <fullName evidence="2">Uncharacterized protein</fullName>
    </submittedName>
</protein>
<reference evidence="2" key="2">
    <citation type="submission" date="2020-11" db="EMBL/GenBank/DDBJ databases">
        <authorList>
            <person name="McCartney M.A."/>
            <person name="Auch B."/>
            <person name="Kono T."/>
            <person name="Mallez S."/>
            <person name="Becker A."/>
            <person name="Gohl D.M."/>
            <person name="Silverstein K.A.T."/>
            <person name="Koren S."/>
            <person name="Bechman K.B."/>
            <person name="Herman A."/>
            <person name="Abrahante J.E."/>
            <person name="Garbe J."/>
        </authorList>
    </citation>
    <scope>NUCLEOTIDE SEQUENCE</scope>
    <source>
        <strain evidence="2">Duluth1</strain>
        <tissue evidence="2">Whole animal</tissue>
    </source>
</reference>
<name>A0A9D4KZZ9_DREPO</name>
<dbReference type="EMBL" id="JAIWYP010000003">
    <property type="protein sequence ID" value="KAH3849293.1"/>
    <property type="molecule type" value="Genomic_DNA"/>
</dbReference>
<proteinExistence type="predicted"/>
<evidence type="ECO:0000313" key="3">
    <source>
        <dbReference type="Proteomes" id="UP000828390"/>
    </source>
</evidence>
<comment type="caution">
    <text evidence="2">The sequence shown here is derived from an EMBL/GenBank/DDBJ whole genome shotgun (WGS) entry which is preliminary data.</text>
</comment>
<evidence type="ECO:0000313" key="2">
    <source>
        <dbReference type="EMBL" id="KAH3849293.1"/>
    </source>
</evidence>
<keyword evidence="3" id="KW-1185">Reference proteome</keyword>
<organism evidence="2 3">
    <name type="scientific">Dreissena polymorpha</name>
    <name type="common">Zebra mussel</name>
    <name type="synonym">Mytilus polymorpha</name>
    <dbReference type="NCBI Taxonomy" id="45954"/>
    <lineage>
        <taxon>Eukaryota</taxon>
        <taxon>Metazoa</taxon>
        <taxon>Spiralia</taxon>
        <taxon>Lophotrochozoa</taxon>
        <taxon>Mollusca</taxon>
        <taxon>Bivalvia</taxon>
        <taxon>Autobranchia</taxon>
        <taxon>Heteroconchia</taxon>
        <taxon>Euheterodonta</taxon>
        <taxon>Imparidentia</taxon>
        <taxon>Neoheterodontei</taxon>
        <taxon>Myida</taxon>
        <taxon>Dreissenoidea</taxon>
        <taxon>Dreissenidae</taxon>
        <taxon>Dreissena</taxon>
    </lineage>
</organism>
<feature type="transmembrane region" description="Helical" evidence="1">
    <location>
        <begin position="57"/>
        <end position="76"/>
    </location>
</feature>
<sequence>MKEVFNSSGFNYELPDTNATSVNSTGIILDVSDSTKVKSGTIDYWSYGLISFTSTNIYLLIFVSISISIFIITSIIRHRHQRNKDQQKETEYLRYFYSVMPHSQIYGNLSKLFENEEKSIPNKTRNRMLMERQQQSFASRIMHAMYKRYPYNPYVVREMEDEEMDEVEMETVFEEMDEVEMETVFELDDELAKTRSNSELQVPERKKTVQWCKYSFQNMSTPI</sequence>
<evidence type="ECO:0000256" key="1">
    <source>
        <dbReference type="SAM" id="Phobius"/>
    </source>
</evidence>
<keyword evidence="1" id="KW-0812">Transmembrane</keyword>
<keyword evidence="1" id="KW-1133">Transmembrane helix</keyword>
<dbReference type="AlphaFoldDB" id="A0A9D4KZZ9"/>
<accession>A0A9D4KZZ9</accession>
<dbReference type="Proteomes" id="UP000828390">
    <property type="component" value="Unassembled WGS sequence"/>
</dbReference>